<keyword evidence="3" id="KW-1185">Reference proteome</keyword>
<evidence type="ECO:0000313" key="2">
    <source>
        <dbReference type="EMBL" id="MBB5330614.1"/>
    </source>
</evidence>
<keyword evidence="1" id="KW-1133">Transmembrane helix</keyword>
<gene>
    <name evidence="2" type="ORF">HDF14_004250</name>
</gene>
<evidence type="ECO:0000313" key="3">
    <source>
        <dbReference type="Proteomes" id="UP000535182"/>
    </source>
</evidence>
<evidence type="ECO:0000256" key="1">
    <source>
        <dbReference type="SAM" id="Phobius"/>
    </source>
</evidence>
<keyword evidence="1" id="KW-0472">Membrane</keyword>
<comment type="caution">
    <text evidence="2">The sequence shown here is derived from an EMBL/GenBank/DDBJ whole genome shotgun (WGS) entry which is preliminary data.</text>
</comment>
<name>A0A9X0QI68_9BACT</name>
<proteinExistence type="predicted"/>
<feature type="transmembrane region" description="Helical" evidence="1">
    <location>
        <begin position="21"/>
        <end position="38"/>
    </location>
</feature>
<accession>A0A9X0QI68</accession>
<dbReference type="AlphaFoldDB" id="A0A9X0QI68"/>
<keyword evidence="1" id="KW-0812">Transmembrane</keyword>
<reference evidence="2 3" key="1">
    <citation type="submission" date="2020-08" db="EMBL/GenBank/DDBJ databases">
        <title>Genomic Encyclopedia of Type Strains, Phase IV (KMG-V): Genome sequencing to study the core and pangenomes of soil and plant-associated prokaryotes.</title>
        <authorList>
            <person name="Whitman W."/>
        </authorList>
    </citation>
    <scope>NUCLEOTIDE SEQUENCE [LARGE SCALE GENOMIC DNA]</scope>
    <source>
        <strain evidence="2 3">X5P2</strain>
    </source>
</reference>
<dbReference type="RefSeq" id="WP_183980233.1">
    <property type="nucleotide sequence ID" value="NZ_JACHEB010000011.1"/>
</dbReference>
<protein>
    <submittedName>
        <fullName evidence="2">Uncharacterized protein</fullName>
    </submittedName>
</protein>
<organism evidence="2 3">
    <name type="scientific">Tunturiibacter gelidiferens</name>
    <dbReference type="NCBI Taxonomy" id="3069689"/>
    <lineage>
        <taxon>Bacteria</taxon>
        <taxon>Pseudomonadati</taxon>
        <taxon>Acidobacteriota</taxon>
        <taxon>Terriglobia</taxon>
        <taxon>Terriglobales</taxon>
        <taxon>Acidobacteriaceae</taxon>
        <taxon>Tunturiibacter</taxon>
    </lineage>
</organism>
<dbReference type="EMBL" id="JACHEB010000011">
    <property type="protein sequence ID" value="MBB5330614.1"/>
    <property type="molecule type" value="Genomic_DNA"/>
</dbReference>
<sequence>MAAAVWTACTKKLFQEKKQSPGEPGALLFLLSFLGVFWEKRGFERGFSMVKLWCFAW</sequence>
<dbReference type="Proteomes" id="UP000535182">
    <property type="component" value="Unassembled WGS sequence"/>
</dbReference>